<comment type="caution">
    <text evidence="1">The sequence shown here is derived from an EMBL/GenBank/DDBJ whole genome shotgun (WGS) entry which is preliminary data.</text>
</comment>
<dbReference type="EMBL" id="JWJG01000028">
    <property type="protein sequence ID" value="KIF83691.1"/>
    <property type="molecule type" value="Genomic_DNA"/>
</dbReference>
<sequence>MQPRNSSSIYFGKIASRGDFVKSASGAKVIALIDNWVAQGMELLIANPDWKNSYDAAGPIDFLFTGTRRKHAISGVLIPSSDASARRFPFIAATLFEVEEALTFLPLSPLVMERHANHQRALSHHASTTHDAAEMLSALGDFALHADADQNRCRAGYVDFLEATNLAALSNALALDNTDATLRQMVLAIGYLLQPVLANYAVAPQRGVLMPLPGDPGLEPLVKAWWLDLICTFLPRADFELGVFTCRRAGRPTLILTFNGNTPSVFHALFEHAAAQEFFIDVSQSNWVEQYAAQDPATYKLSSYLDHGELTLNQLVHSFRQAFSG</sequence>
<dbReference type="Pfam" id="PF09867">
    <property type="entry name" value="TagF_N"/>
    <property type="match status" value="1"/>
</dbReference>
<dbReference type="AlphaFoldDB" id="A0A0C2C059"/>
<evidence type="ECO:0000313" key="1">
    <source>
        <dbReference type="EMBL" id="KIF83691.1"/>
    </source>
</evidence>
<accession>A0A0C2C059</accession>
<dbReference type="InterPro" id="IPR017748">
    <property type="entry name" value="TagF"/>
</dbReference>
<proteinExistence type="predicted"/>
<evidence type="ECO:0008006" key="3">
    <source>
        <dbReference type="Google" id="ProtNLM"/>
    </source>
</evidence>
<dbReference type="InterPro" id="IPR038225">
    <property type="entry name" value="TagF_sf"/>
</dbReference>
<dbReference type="Gene3D" id="3.40.1730.10">
    <property type="entry name" value="pa0076 domain"/>
    <property type="match status" value="1"/>
</dbReference>
<dbReference type="Proteomes" id="UP000031572">
    <property type="component" value="Unassembled WGS sequence"/>
</dbReference>
<dbReference type="STRING" id="709839.TSA66_12405"/>
<organism evidence="1 2">
    <name type="scientific">Noviherbaspirillum autotrophicum</name>
    <dbReference type="NCBI Taxonomy" id="709839"/>
    <lineage>
        <taxon>Bacteria</taxon>
        <taxon>Pseudomonadati</taxon>
        <taxon>Pseudomonadota</taxon>
        <taxon>Betaproteobacteria</taxon>
        <taxon>Burkholderiales</taxon>
        <taxon>Oxalobacteraceae</taxon>
        <taxon>Noviherbaspirillum</taxon>
    </lineage>
</organism>
<keyword evidence="2" id="KW-1185">Reference proteome</keyword>
<reference evidence="1 2" key="1">
    <citation type="submission" date="2014-12" db="EMBL/GenBank/DDBJ databases">
        <title>Denitrispirillum autotrophicum gen. nov., sp. nov., Denitrifying, Facultatively Autotrophic Bacteria Isolated from Rice Paddy Soil.</title>
        <authorList>
            <person name="Ishii S."/>
            <person name="Ashida N."/>
            <person name="Ohno H."/>
            <person name="Otsuka S."/>
            <person name="Yokota A."/>
            <person name="Senoo K."/>
        </authorList>
    </citation>
    <scope>NUCLEOTIDE SEQUENCE [LARGE SCALE GENOMIC DNA]</scope>
    <source>
        <strain evidence="1 2">TSA66</strain>
    </source>
</reference>
<gene>
    <name evidence="1" type="ORF">TSA66_12405</name>
</gene>
<evidence type="ECO:0000313" key="2">
    <source>
        <dbReference type="Proteomes" id="UP000031572"/>
    </source>
</evidence>
<name>A0A0C2C059_9BURK</name>
<dbReference type="NCBIfam" id="TIGR03373">
    <property type="entry name" value="VI_minor_4"/>
    <property type="match status" value="1"/>
</dbReference>
<protein>
    <recommendedName>
        <fullName evidence="3">Type VI secretion protein</fullName>
    </recommendedName>
</protein>